<evidence type="ECO:0008006" key="4">
    <source>
        <dbReference type="Google" id="ProtNLM"/>
    </source>
</evidence>
<sequence length="209" mass="23333">MKLFKRILLQVLGYFIMSSGIALILHGKQGAFPYDAISFYLAELIPVDFLTVGRASFIIGISWTILNFILIKNWRIFFSLIVVFSIGSFIDFFDLIVFKGFYPTTFFMNALISVVGLVIVCFAVGIVVLNKSLPAAPSEIALVYLSSKIKTGWVPKIIIEGGLAVIAVILGLIYGNLFQIGWFTILCAFGCGPMINFFRKILIKYIPEY</sequence>
<feature type="transmembrane region" description="Helical" evidence="1">
    <location>
        <begin position="45"/>
        <end position="69"/>
    </location>
</feature>
<feature type="transmembrane region" description="Helical" evidence="1">
    <location>
        <begin position="7"/>
        <end position="25"/>
    </location>
</feature>
<evidence type="ECO:0000313" key="3">
    <source>
        <dbReference type="Proteomes" id="UP000290909"/>
    </source>
</evidence>
<dbReference type="STRING" id="1408416.GCA_000702765_01350"/>
<dbReference type="Proteomes" id="UP000290909">
    <property type="component" value="Chromosome"/>
</dbReference>
<keyword evidence="1" id="KW-1133">Transmembrane helix</keyword>
<name>A0A449BKZ2_9MOLU</name>
<keyword evidence="1" id="KW-0812">Transmembrane</keyword>
<feature type="transmembrane region" description="Helical" evidence="1">
    <location>
        <begin position="76"/>
        <end position="98"/>
    </location>
</feature>
<feature type="transmembrane region" description="Helical" evidence="1">
    <location>
        <begin position="157"/>
        <end position="174"/>
    </location>
</feature>
<dbReference type="Pfam" id="PF19700">
    <property type="entry name" value="DUF6198"/>
    <property type="match status" value="1"/>
</dbReference>
<feature type="transmembrane region" description="Helical" evidence="1">
    <location>
        <begin position="180"/>
        <end position="198"/>
    </location>
</feature>
<feature type="transmembrane region" description="Helical" evidence="1">
    <location>
        <begin position="110"/>
        <end position="129"/>
    </location>
</feature>
<dbReference type="KEGG" id="ahk:NCTC10172_01171"/>
<accession>A0A449BKZ2</accession>
<dbReference type="PANTHER" id="PTHR40078:SF1">
    <property type="entry name" value="INTEGRAL MEMBRANE PROTEIN"/>
    <property type="match status" value="1"/>
</dbReference>
<keyword evidence="3" id="KW-1185">Reference proteome</keyword>
<dbReference type="AlphaFoldDB" id="A0A449BKZ2"/>
<dbReference type="EMBL" id="LR215050">
    <property type="protein sequence ID" value="VEU83119.1"/>
    <property type="molecule type" value="Genomic_DNA"/>
</dbReference>
<reference evidence="2 3" key="1">
    <citation type="submission" date="2019-01" db="EMBL/GenBank/DDBJ databases">
        <authorList>
            <consortium name="Pathogen Informatics"/>
        </authorList>
    </citation>
    <scope>NUCLEOTIDE SEQUENCE [LARGE SCALE GENOMIC DNA]</scope>
    <source>
        <strain evidence="2 3">NCTC10172</strain>
    </source>
</reference>
<evidence type="ECO:0000313" key="2">
    <source>
        <dbReference type="EMBL" id="VEU83119.1"/>
    </source>
</evidence>
<gene>
    <name evidence="2" type="ORF">NCTC10172_01171</name>
</gene>
<dbReference type="PANTHER" id="PTHR40078">
    <property type="entry name" value="INTEGRAL MEMBRANE PROTEIN-RELATED"/>
    <property type="match status" value="1"/>
</dbReference>
<proteinExistence type="predicted"/>
<protein>
    <recommendedName>
        <fullName evidence="4">BCR, YitT family</fullName>
    </recommendedName>
</protein>
<dbReference type="RefSeq" id="WP_035370081.1">
    <property type="nucleotide sequence ID" value="NZ_LR215050.1"/>
</dbReference>
<keyword evidence="1" id="KW-0472">Membrane</keyword>
<evidence type="ECO:0000256" key="1">
    <source>
        <dbReference type="SAM" id="Phobius"/>
    </source>
</evidence>
<organism evidence="2 3">
    <name type="scientific">Acholeplasma hippikon</name>
    <dbReference type="NCBI Taxonomy" id="264636"/>
    <lineage>
        <taxon>Bacteria</taxon>
        <taxon>Bacillati</taxon>
        <taxon>Mycoplasmatota</taxon>
        <taxon>Mollicutes</taxon>
        <taxon>Acholeplasmatales</taxon>
        <taxon>Acholeplasmataceae</taxon>
        <taxon>Acholeplasma</taxon>
    </lineage>
</organism>
<dbReference type="InterPro" id="IPR038750">
    <property type="entry name" value="YczE/YyaS-like"/>
</dbReference>